<dbReference type="PROSITE" id="PS00436">
    <property type="entry name" value="PEROXIDASE_2"/>
    <property type="match status" value="1"/>
</dbReference>
<comment type="caution">
    <text evidence="3">The sequence shown here is derived from an EMBL/GenBank/DDBJ whole genome shotgun (WGS) entry which is preliminary data.</text>
</comment>
<sequence>MIAATARADAGAFAYRLLRLDPQAVIRLRPLAGGRAQLWAMLPFKVLATRTVATDLTADTTVAAADLLARLDDPQLPPPTRRDAQWRWPLPPARVPVVERLPVDDVVGLARAAEATLRTAAAEGVGARPVGERVLRDALLDHVAVVVTAPDGQSAQVPQRLVQGLVRMNFHGSGRDGMVTVRASAAWTGLSGEYGSVWLAGTSPLRLS</sequence>
<keyword evidence="4" id="KW-1185">Reference proteome</keyword>
<organism evidence="3 4">
    <name type="scientific">Luedemannella helvata</name>
    <dbReference type="NCBI Taxonomy" id="349315"/>
    <lineage>
        <taxon>Bacteria</taxon>
        <taxon>Bacillati</taxon>
        <taxon>Actinomycetota</taxon>
        <taxon>Actinomycetes</taxon>
        <taxon>Micromonosporales</taxon>
        <taxon>Micromonosporaceae</taxon>
        <taxon>Luedemannella</taxon>
    </lineage>
</organism>
<dbReference type="Pfam" id="PF26572">
    <property type="entry name" value="DUF8185"/>
    <property type="match status" value="1"/>
</dbReference>
<gene>
    <name evidence="3" type="ORF">GCM10009681_45610</name>
</gene>
<dbReference type="InterPro" id="IPR058498">
    <property type="entry name" value="DUF8185"/>
</dbReference>
<dbReference type="RefSeq" id="WP_344085628.1">
    <property type="nucleotide sequence ID" value="NZ_BAAALS010000026.1"/>
</dbReference>
<reference evidence="3 4" key="1">
    <citation type="journal article" date="2019" name="Int. J. Syst. Evol. Microbiol.">
        <title>The Global Catalogue of Microorganisms (GCM) 10K type strain sequencing project: providing services to taxonomists for standard genome sequencing and annotation.</title>
        <authorList>
            <consortium name="The Broad Institute Genomics Platform"/>
            <consortium name="The Broad Institute Genome Sequencing Center for Infectious Disease"/>
            <person name="Wu L."/>
            <person name="Ma J."/>
        </authorList>
    </citation>
    <scope>NUCLEOTIDE SEQUENCE [LARGE SCALE GENOMIC DNA]</scope>
    <source>
        <strain evidence="3 4">JCM 13249</strain>
    </source>
</reference>
<dbReference type="InterPro" id="IPR019794">
    <property type="entry name" value="Peroxidases_AS"/>
</dbReference>
<dbReference type="EMBL" id="BAAALS010000026">
    <property type="protein sequence ID" value="GAA1769142.1"/>
    <property type="molecule type" value="Genomic_DNA"/>
</dbReference>
<protein>
    <submittedName>
        <fullName evidence="3">Uncharacterized protein</fullName>
    </submittedName>
</protein>
<evidence type="ECO:0000313" key="4">
    <source>
        <dbReference type="Proteomes" id="UP001500655"/>
    </source>
</evidence>
<accession>A0ABN2KY11</accession>
<dbReference type="Pfam" id="PF26035">
    <property type="entry name" value="DUF8010"/>
    <property type="match status" value="1"/>
</dbReference>
<dbReference type="InterPro" id="IPR058323">
    <property type="entry name" value="DUF8010"/>
</dbReference>
<evidence type="ECO:0000259" key="1">
    <source>
        <dbReference type="Pfam" id="PF26035"/>
    </source>
</evidence>
<dbReference type="Proteomes" id="UP001500655">
    <property type="component" value="Unassembled WGS sequence"/>
</dbReference>
<evidence type="ECO:0000313" key="3">
    <source>
        <dbReference type="EMBL" id="GAA1769142.1"/>
    </source>
</evidence>
<name>A0ABN2KY11_9ACTN</name>
<feature type="domain" description="DUF8185" evidence="2">
    <location>
        <begin position="91"/>
        <end position="200"/>
    </location>
</feature>
<proteinExistence type="predicted"/>
<feature type="domain" description="DUF8010" evidence="1">
    <location>
        <begin position="4"/>
        <end position="88"/>
    </location>
</feature>
<evidence type="ECO:0000259" key="2">
    <source>
        <dbReference type="Pfam" id="PF26572"/>
    </source>
</evidence>